<gene>
    <name evidence="1" type="ORF">EM20IM_06630</name>
</gene>
<keyword evidence="2" id="KW-1185">Reference proteome</keyword>
<name>A0ABX7PT79_9BACT</name>
<evidence type="ECO:0000313" key="2">
    <source>
        <dbReference type="Proteomes" id="UP000663088"/>
    </source>
</evidence>
<protein>
    <recommendedName>
        <fullName evidence="3">Lipoprotein</fullName>
    </recommendedName>
</protein>
<evidence type="ECO:0000313" key="1">
    <source>
        <dbReference type="EMBL" id="QSR86182.1"/>
    </source>
</evidence>
<organism evidence="1 2">
    <name type="scientific">Candidatus Methylacidiphilum infernorum</name>
    <dbReference type="NCBI Taxonomy" id="511746"/>
    <lineage>
        <taxon>Bacteria</taxon>
        <taxon>Pseudomonadati</taxon>
        <taxon>Verrucomicrobiota</taxon>
        <taxon>Methylacidiphilae</taxon>
        <taxon>Methylacidiphilales</taxon>
        <taxon>Methylacidiphilaceae</taxon>
        <taxon>Methylacidiphilum (ex Ratnadevi et al. 2023)</taxon>
    </lineage>
</organism>
<evidence type="ECO:0008006" key="3">
    <source>
        <dbReference type="Google" id="ProtNLM"/>
    </source>
</evidence>
<dbReference type="PROSITE" id="PS51257">
    <property type="entry name" value="PROKAR_LIPOPROTEIN"/>
    <property type="match status" value="1"/>
</dbReference>
<dbReference type="Proteomes" id="UP000663088">
    <property type="component" value="Chromosome"/>
</dbReference>
<dbReference type="EMBL" id="CP065956">
    <property type="protein sequence ID" value="QSR86182.1"/>
    <property type="molecule type" value="Genomic_DNA"/>
</dbReference>
<sequence length="160" mass="18406">MFLNGKLLRKKIKKLGLISLVLLAGCGYLQKADKPKLVLSIHSYLEYYPDKDVPNKDLPILLREKKKTLSLLPPILQIVNKEHKELTIEKIRVHGMEMDFLCYPTYNSTDPYKKIKVLPVKMDYGDVIKVSLPGYKEGVGKVEIDTDKGRWEYTIGENIE</sequence>
<accession>A0ABX7PT79</accession>
<reference evidence="1 2" key="1">
    <citation type="submission" date="2020-12" db="EMBL/GenBank/DDBJ databases">
        <authorList>
            <person name="Awala S.I."/>
            <person name="Gwak J.-H."/>
            <person name="Kim S.-J."/>
            <person name="Rhee S.-K."/>
        </authorList>
    </citation>
    <scope>NUCLEOTIDE SEQUENCE [LARGE SCALE GENOMIC DNA]</scope>
    <source>
        <strain evidence="1 2">IT5</strain>
    </source>
</reference>
<proteinExistence type="predicted"/>